<dbReference type="PANTHER" id="PTHR14362">
    <property type="entry name" value="COILED-COIL DOMAIN-CONTAINING PROTEIN 81"/>
    <property type="match status" value="1"/>
</dbReference>
<dbReference type="InterPro" id="IPR040673">
    <property type="entry name" value="CCDC81_HU_dom_2"/>
</dbReference>
<comment type="caution">
    <text evidence="2">The sequence shown here is derived from an EMBL/GenBank/DDBJ whole genome shotgun (WGS) entry which is preliminary data.</text>
</comment>
<reference evidence="2 3" key="1">
    <citation type="submission" date="2019-09" db="EMBL/GenBank/DDBJ databases">
        <title>Bird 10,000 Genomes (B10K) Project - Family phase.</title>
        <authorList>
            <person name="Zhang G."/>
        </authorList>
    </citation>
    <scope>NUCLEOTIDE SEQUENCE [LARGE SCALE GENOMIC DNA]</scope>
    <source>
        <strain evidence="2">B10K-DU-029-46</strain>
    </source>
</reference>
<feature type="non-terminal residue" evidence="2">
    <location>
        <position position="1"/>
    </location>
</feature>
<dbReference type="Proteomes" id="UP000582182">
    <property type="component" value="Unassembled WGS sequence"/>
</dbReference>
<dbReference type="InterPro" id="IPR026295">
    <property type="entry name" value="CCD81"/>
</dbReference>
<evidence type="ECO:0000313" key="2">
    <source>
        <dbReference type="EMBL" id="NXU58527.1"/>
    </source>
</evidence>
<name>A0A7L3LW71_9CHAR</name>
<feature type="domain" description="CCDC81 HU" evidence="1">
    <location>
        <begin position="57"/>
        <end position="128"/>
    </location>
</feature>
<dbReference type="Pfam" id="PF18289">
    <property type="entry name" value="HU-CCDC81_euk_2"/>
    <property type="match status" value="1"/>
</dbReference>
<dbReference type="AlphaFoldDB" id="A0A7L3LW71"/>
<dbReference type="GO" id="GO:0005815">
    <property type="term" value="C:microtubule organizing center"/>
    <property type="evidence" value="ECO:0007669"/>
    <property type="project" value="TreeGrafter"/>
</dbReference>
<evidence type="ECO:0000313" key="3">
    <source>
        <dbReference type="Proteomes" id="UP000582182"/>
    </source>
</evidence>
<gene>
    <name evidence="2" type="primary">Ccdc81_0</name>
    <name evidence="2" type="ORF">TURVEL_R02206</name>
</gene>
<evidence type="ECO:0000259" key="1">
    <source>
        <dbReference type="Pfam" id="PF18289"/>
    </source>
</evidence>
<dbReference type="EMBL" id="VZTY01032286">
    <property type="protein sequence ID" value="NXU58527.1"/>
    <property type="molecule type" value="Genomic_DNA"/>
</dbReference>
<organism evidence="2 3">
    <name type="scientific">Turnix velox</name>
    <name type="common">Little buttonquail</name>
    <dbReference type="NCBI Taxonomy" id="2529409"/>
    <lineage>
        <taxon>Eukaryota</taxon>
        <taxon>Metazoa</taxon>
        <taxon>Chordata</taxon>
        <taxon>Craniata</taxon>
        <taxon>Vertebrata</taxon>
        <taxon>Euteleostomi</taxon>
        <taxon>Archelosauria</taxon>
        <taxon>Archosauria</taxon>
        <taxon>Dinosauria</taxon>
        <taxon>Saurischia</taxon>
        <taxon>Theropoda</taxon>
        <taxon>Coelurosauria</taxon>
        <taxon>Aves</taxon>
        <taxon>Neognathae</taxon>
        <taxon>Neoaves</taxon>
        <taxon>Charadriiformes</taxon>
        <taxon>Turnicidae</taxon>
        <taxon>Turnix</taxon>
    </lineage>
</organism>
<dbReference type="PANTHER" id="PTHR14362:SF2">
    <property type="entry name" value="COILED-COIL DOMAIN-CONTAINING PROTEIN 81"/>
    <property type="match status" value="1"/>
</dbReference>
<accession>A0A7L3LW71</accession>
<dbReference type="OrthoDB" id="125906at2759"/>
<keyword evidence="3" id="KW-1185">Reference proteome</keyword>
<feature type="non-terminal residue" evidence="2">
    <location>
        <position position="138"/>
    </location>
</feature>
<protein>
    <submittedName>
        <fullName evidence="2">CCD81 protein</fullName>
    </submittedName>
</protein>
<proteinExistence type="predicted"/>
<sequence length="138" mass="15667">QGVHLPGLGTFAMVREPVRGQKESPVARRPVFQLDIPKENLEDLVFHTEAIPGNVTVRPVRYNWVSHAASIPASKVEGCVRETILLYSLQLRTGQCFPFTFKEVGVLSCQHNILCMRFYYEFVTRLETQAPRTALLHT</sequence>